<dbReference type="Gene3D" id="1.10.10.10">
    <property type="entry name" value="Winged helix-like DNA-binding domain superfamily/Winged helix DNA-binding domain"/>
    <property type="match status" value="1"/>
</dbReference>
<dbReference type="SUPFAM" id="SSF52980">
    <property type="entry name" value="Restriction endonuclease-like"/>
    <property type="match status" value="1"/>
</dbReference>
<dbReference type="SUPFAM" id="SSF46785">
    <property type="entry name" value="Winged helix' DNA-binding domain"/>
    <property type="match status" value="1"/>
</dbReference>
<dbReference type="Proteomes" id="UP000242616">
    <property type="component" value="Unassembled WGS sequence"/>
</dbReference>
<dbReference type="InterPro" id="IPR011991">
    <property type="entry name" value="ArsR-like_HTH"/>
</dbReference>
<dbReference type="Pfam" id="PF01637">
    <property type="entry name" value="ATPase_2"/>
    <property type="match status" value="1"/>
</dbReference>
<dbReference type="InterPro" id="IPR011579">
    <property type="entry name" value="ATPase_dom"/>
</dbReference>
<organism evidence="3 4">
    <name type="scientific">Thermosipho affectus</name>
    <dbReference type="NCBI Taxonomy" id="660294"/>
    <lineage>
        <taxon>Bacteria</taxon>
        <taxon>Thermotogati</taxon>
        <taxon>Thermotogota</taxon>
        <taxon>Thermotogae</taxon>
        <taxon>Thermotogales</taxon>
        <taxon>Fervidobacteriaceae</taxon>
        <taxon>Thermosipho</taxon>
    </lineage>
</organism>
<name>A0ABX3IJI8_9BACT</name>
<keyword evidence="4" id="KW-1185">Reference proteome</keyword>
<dbReference type="PANTHER" id="PTHR34704:SF1">
    <property type="entry name" value="ATPASE"/>
    <property type="match status" value="1"/>
</dbReference>
<dbReference type="SUPFAM" id="SSF52540">
    <property type="entry name" value="P-loop containing nucleoside triphosphate hydrolases"/>
    <property type="match status" value="1"/>
</dbReference>
<feature type="domain" description="ATPase" evidence="1">
    <location>
        <begin position="2"/>
        <end position="201"/>
    </location>
</feature>
<dbReference type="RefSeq" id="WP_077198183.1">
    <property type="nucleotide sequence ID" value="NZ_LBFC01000017.1"/>
</dbReference>
<dbReference type="InterPro" id="IPR011335">
    <property type="entry name" value="Restrct_endonuc-II-like"/>
</dbReference>
<dbReference type="EMBL" id="LBFC01000017">
    <property type="protein sequence ID" value="ONN27356.1"/>
    <property type="molecule type" value="Genomic_DNA"/>
</dbReference>
<reference evidence="3 4" key="1">
    <citation type="submission" date="2015-06" db="EMBL/GenBank/DDBJ databases">
        <title>Genome sequencing of Thermotogales isolates from hydrothermal vents.</title>
        <authorList>
            <person name="Haverkamp T.H."/>
            <person name="Kublanov I.V."/>
            <person name="Nesbo C.L."/>
        </authorList>
    </citation>
    <scope>NUCLEOTIDE SEQUENCE [LARGE SCALE GENOMIC DNA]</scope>
    <source>
        <strain evidence="4">ik275mar</strain>
    </source>
</reference>
<proteinExistence type="predicted"/>
<evidence type="ECO:0000313" key="3">
    <source>
        <dbReference type="EMBL" id="ONN27356.1"/>
    </source>
</evidence>
<dbReference type="PANTHER" id="PTHR34704">
    <property type="entry name" value="ATPASE"/>
    <property type="match status" value="1"/>
</dbReference>
<feature type="domain" description="DUF234" evidence="2">
    <location>
        <begin position="310"/>
        <end position="395"/>
    </location>
</feature>
<dbReference type="CDD" id="cd00090">
    <property type="entry name" value="HTH_ARSR"/>
    <property type="match status" value="1"/>
</dbReference>
<dbReference type="InterPro" id="IPR036390">
    <property type="entry name" value="WH_DNA-bd_sf"/>
</dbReference>
<protein>
    <submittedName>
        <fullName evidence="3">ATPase</fullName>
    </submittedName>
</protein>
<dbReference type="InterPro" id="IPR036388">
    <property type="entry name" value="WH-like_DNA-bd_sf"/>
</dbReference>
<sequence length="453" mass="53717">MFINRVKERKFLERKLSSKKAELIVIYGRRRVGKTFLLEHVVRNGLFFTADLSGSTMLMNRFLNEIKELINLPETLRINSWEEFFSFLNMAIDLRKVTSIVIDEFQYIPYRDETFLSVFQRWWDKEFSKKCVNFILCGSYSGMIEKIALSHNSPIYGRRTGQYKILPMDFEDSMKFFKFKKKEDNVLAYGVTDGIPLYLLEFSEYTNFWDALKEKLLTPGEFLVEEGKFLTLEEFKKDPSNYFSILTAIANGKTTPNEIANESGVEYKNIGTYLARLLELELVKKEQPFSLKKPRKKAFYYINDEYLRFFFRYIYPYQEMIYRDLGNRLLEKIKLTISQYASFTFEKISKQYLKKHIGVEKVGRWWDAGNEIDIVGIKNNILYIGECKWTNKKVDGKVLNNLRKKIPFLLKDLKYEPTKIIYYLFSKNGFKDLEENDEVKCIDLNKIISIDTL</sequence>
<dbReference type="InterPro" id="IPR004256">
    <property type="entry name" value="DUF234"/>
</dbReference>
<evidence type="ECO:0000259" key="2">
    <source>
        <dbReference type="Pfam" id="PF03008"/>
    </source>
</evidence>
<gene>
    <name evidence="3" type="ORF">XJ44_04255</name>
</gene>
<dbReference type="Gene3D" id="3.40.50.300">
    <property type="entry name" value="P-loop containing nucleotide triphosphate hydrolases"/>
    <property type="match status" value="1"/>
</dbReference>
<dbReference type="InterPro" id="IPR027417">
    <property type="entry name" value="P-loop_NTPase"/>
</dbReference>
<comment type="caution">
    <text evidence="3">The sequence shown here is derived from an EMBL/GenBank/DDBJ whole genome shotgun (WGS) entry which is preliminary data.</text>
</comment>
<accession>A0ABX3IJI8</accession>
<evidence type="ECO:0000313" key="4">
    <source>
        <dbReference type="Proteomes" id="UP000242616"/>
    </source>
</evidence>
<evidence type="ECO:0000259" key="1">
    <source>
        <dbReference type="Pfam" id="PF01637"/>
    </source>
</evidence>
<dbReference type="Pfam" id="PF03008">
    <property type="entry name" value="DUF234"/>
    <property type="match status" value="1"/>
</dbReference>